<accession>A0ABT2LVE0</accession>
<dbReference type="Proteomes" id="UP001320831">
    <property type="component" value="Unassembled WGS sequence"/>
</dbReference>
<evidence type="ECO:0000313" key="5">
    <source>
        <dbReference type="Proteomes" id="UP001320831"/>
    </source>
</evidence>
<gene>
    <name evidence="4" type="ORF">N5A92_26165</name>
</gene>
<dbReference type="InterPro" id="IPR006140">
    <property type="entry name" value="D-isomer_DH_NAD-bd"/>
</dbReference>
<dbReference type="Pfam" id="PF02826">
    <property type="entry name" value="2-Hacid_dh_C"/>
    <property type="match status" value="1"/>
</dbReference>
<keyword evidence="1" id="KW-0560">Oxidoreductase</keyword>
<dbReference type="PANTHER" id="PTHR43333:SF1">
    <property type="entry name" value="D-ISOMER SPECIFIC 2-HYDROXYACID DEHYDROGENASE NAD-BINDING DOMAIN-CONTAINING PROTEIN"/>
    <property type="match status" value="1"/>
</dbReference>
<dbReference type="EMBL" id="JAOCZP010000014">
    <property type="protein sequence ID" value="MCT7378501.1"/>
    <property type="molecule type" value="Genomic_DNA"/>
</dbReference>
<evidence type="ECO:0000256" key="2">
    <source>
        <dbReference type="ARBA" id="ARBA00023027"/>
    </source>
</evidence>
<dbReference type="SUPFAM" id="SSF51735">
    <property type="entry name" value="NAD(P)-binding Rossmann-fold domains"/>
    <property type="match status" value="1"/>
</dbReference>
<keyword evidence="5" id="KW-1185">Reference proteome</keyword>
<sequence length="321" mass="35151">MADGRPVEGVYLSGALDLEALFGRYFAAHSDRVRLRRPEEIERPEEVCFALTWLPTADAFRPYPNLKLAASIAAGVDSIVHCPSLPADAIVTRVRDENQGDLMAGFAAWQVVWHHRNMRFHINHQMRGEWARRNVDDYIPPRDCTVGLLGYGFMGKAIARVVTAMGFPVVAAVRTAPPEQANGVTFEAGEDAILKTAARSRILINVLPLTHATRGILNALLFSAMPKGAALVQLGRGEHLVDEDLNRALDSGQLAGASLDVFSREPLPPDHPWWRDPRILVTPHQASDCSPVLVAAQVCRAALDVVAGRRPETAVHRANGY</sequence>
<dbReference type="RefSeq" id="WP_260907473.1">
    <property type="nucleotide sequence ID" value="NZ_JAOCZP010000014.1"/>
</dbReference>
<name>A0ABT2LVE0_9HYPH</name>
<feature type="domain" description="D-isomer specific 2-hydroxyacid dehydrogenase NAD-binding" evidence="3">
    <location>
        <begin position="112"/>
        <end position="286"/>
    </location>
</feature>
<dbReference type="PANTHER" id="PTHR43333">
    <property type="entry name" value="2-HACID_DH_C DOMAIN-CONTAINING PROTEIN"/>
    <property type="match status" value="1"/>
</dbReference>
<evidence type="ECO:0000259" key="3">
    <source>
        <dbReference type="Pfam" id="PF02826"/>
    </source>
</evidence>
<dbReference type="InterPro" id="IPR036291">
    <property type="entry name" value="NAD(P)-bd_dom_sf"/>
</dbReference>
<proteinExistence type="predicted"/>
<evidence type="ECO:0000313" key="4">
    <source>
        <dbReference type="EMBL" id="MCT7378501.1"/>
    </source>
</evidence>
<protein>
    <submittedName>
        <fullName evidence="4">NAD(P)-binding domain-containing protein</fullName>
    </submittedName>
</protein>
<reference evidence="4 5" key="1">
    <citation type="submission" date="2022-09" db="EMBL/GenBank/DDBJ databases">
        <title>Chelativorans salina sp. nov., a novel slightly halophilic bacterium isolated from a saline lake sediment enrichment.</title>
        <authorList>
            <person name="Gao L."/>
            <person name="Fang B.-Z."/>
            <person name="Li W.-J."/>
        </authorList>
    </citation>
    <scope>NUCLEOTIDE SEQUENCE [LARGE SCALE GENOMIC DNA]</scope>
    <source>
        <strain evidence="4 5">EGI FJ00035</strain>
    </source>
</reference>
<evidence type="ECO:0000256" key="1">
    <source>
        <dbReference type="ARBA" id="ARBA00023002"/>
    </source>
</evidence>
<keyword evidence="2" id="KW-0520">NAD</keyword>
<dbReference type="Gene3D" id="3.40.50.720">
    <property type="entry name" value="NAD(P)-binding Rossmann-like Domain"/>
    <property type="match status" value="2"/>
</dbReference>
<comment type="caution">
    <text evidence="4">The sequence shown here is derived from an EMBL/GenBank/DDBJ whole genome shotgun (WGS) entry which is preliminary data.</text>
</comment>
<organism evidence="4 5">
    <name type="scientific">Chelativorans salis</name>
    <dbReference type="NCBI Taxonomy" id="2978478"/>
    <lineage>
        <taxon>Bacteria</taxon>
        <taxon>Pseudomonadati</taxon>
        <taxon>Pseudomonadota</taxon>
        <taxon>Alphaproteobacteria</taxon>
        <taxon>Hyphomicrobiales</taxon>
        <taxon>Phyllobacteriaceae</taxon>
        <taxon>Chelativorans</taxon>
    </lineage>
</organism>